<dbReference type="BioCyc" id="IAGG583356:GHAH-1041-MONOMER"/>
<evidence type="ECO:0000313" key="2">
    <source>
        <dbReference type="Proteomes" id="UP000001304"/>
    </source>
</evidence>
<gene>
    <name evidence="1" type="ordered locus">Igag_1059</name>
</gene>
<evidence type="ECO:0000313" key="1">
    <source>
        <dbReference type="EMBL" id="ADM27873.1"/>
    </source>
</evidence>
<sequence>MVYIKIEDIAEILREFISDRYLVFMGFEEARILGSNIIGFIMDLSDKVSYSAIFFEYIISIDEVYPIAVIIQFAKDIAKNIPLSLVQKVLDRYRGYVYGSGDDMGLLIPIDNEIEIPMIMSIAIPEIMKVLFNYDVKPKIIGYEVVY</sequence>
<dbReference type="EMBL" id="CP002098">
    <property type="protein sequence ID" value="ADM27873.1"/>
    <property type="molecule type" value="Genomic_DNA"/>
</dbReference>
<organism evidence="1 2">
    <name type="scientific">Ignisphaera aggregans (strain DSM 17230 / JCM 13409 / AQ1.S1)</name>
    <dbReference type="NCBI Taxonomy" id="583356"/>
    <lineage>
        <taxon>Archaea</taxon>
        <taxon>Thermoproteota</taxon>
        <taxon>Thermoprotei</taxon>
        <taxon>Desulfurococcales</taxon>
        <taxon>Desulfurococcaceae</taxon>
        <taxon>Ignisphaera</taxon>
    </lineage>
</organism>
<dbReference type="STRING" id="583356.Igag_1059"/>
<accession>E0SNS7</accession>
<name>E0SNS7_IGNAA</name>
<keyword evidence="2" id="KW-1185">Reference proteome</keyword>
<dbReference type="AlphaFoldDB" id="E0SNS7"/>
<proteinExistence type="predicted"/>
<protein>
    <submittedName>
        <fullName evidence="1">Uncharacterized protein</fullName>
    </submittedName>
</protein>
<reference evidence="1 2" key="1">
    <citation type="journal article" date="2010" name="Stand. Genomic Sci.">
        <title>Complete genome sequence of Ignisphaera aggregans type strain (AQ1.S1).</title>
        <authorList>
            <person name="Goker M."/>
            <person name="Held B."/>
            <person name="Lapidus A."/>
            <person name="Nolan M."/>
            <person name="Spring S."/>
            <person name="Yasawong M."/>
            <person name="Lucas S."/>
            <person name="Glavina Del Rio T."/>
            <person name="Tice H."/>
            <person name="Cheng J.F."/>
            <person name="Goodwin L."/>
            <person name="Tapia R."/>
            <person name="Pitluck S."/>
            <person name="Liolios K."/>
            <person name="Ivanova N."/>
            <person name="Mavromatis K."/>
            <person name="Mikhailova N."/>
            <person name="Pati A."/>
            <person name="Chen A."/>
            <person name="Palaniappan K."/>
            <person name="Brambilla E."/>
            <person name="Land M."/>
            <person name="Hauser L."/>
            <person name="Chang Y.J."/>
            <person name="Jeffries C.D."/>
            <person name="Brettin T."/>
            <person name="Detter J.C."/>
            <person name="Han C."/>
            <person name="Rohde M."/>
            <person name="Sikorski J."/>
            <person name="Woyke T."/>
            <person name="Bristow J."/>
            <person name="Eisen J.A."/>
            <person name="Markowitz V."/>
            <person name="Hugenholtz P."/>
            <person name="Kyrpides N.C."/>
            <person name="Klenk H.P."/>
        </authorList>
    </citation>
    <scope>NUCLEOTIDE SEQUENCE [LARGE SCALE GENOMIC DNA]</scope>
    <source>
        <strain evidence="2">DSM 17230 / JCM 13409 / AQ1.S1</strain>
    </source>
</reference>
<dbReference type="Proteomes" id="UP000001304">
    <property type="component" value="Chromosome"/>
</dbReference>
<dbReference type="KEGG" id="iag:Igag_1059"/>
<dbReference type="HOGENOM" id="CLU_1763848_0_0_2"/>